<evidence type="ECO:0000313" key="2">
    <source>
        <dbReference type="Proteomes" id="UP000008467"/>
    </source>
</evidence>
<proteinExistence type="predicted"/>
<dbReference type="Proteomes" id="UP000008467">
    <property type="component" value="Chromosome"/>
</dbReference>
<dbReference type="HOGENOM" id="CLU_2971012_0_0_9"/>
<name>F2JQU1_CELLD</name>
<sequence length="58" mass="6768">MKRYFDLQGLRLTAELDIVNGSDAATAGIDTFKKYFKCDDVREVDRVEYKRLSKEYQG</sequence>
<accession>F2JQU1</accession>
<dbReference type="EMBL" id="CP002582">
    <property type="protein sequence ID" value="ADZ82686.1"/>
    <property type="molecule type" value="Genomic_DNA"/>
</dbReference>
<dbReference type="STRING" id="642492.Clole_0954"/>
<dbReference type="KEGG" id="cle:Clole_0954"/>
<dbReference type="RefSeq" id="WP_013655987.1">
    <property type="nucleotide sequence ID" value="NC_015275.1"/>
</dbReference>
<keyword evidence="2" id="KW-1185">Reference proteome</keyword>
<reference evidence="1 2" key="1">
    <citation type="journal article" date="2011" name="J. Bacteriol.">
        <title>Complete genome sequence of the cellulose-degrading bacterium Cellulosilyticum lentocellum.</title>
        <authorList>
            <consortium name="US DOE Joint Genome Institute"/>
            <person name="Miller D.A."/>
            <person name="Suen G."/>
            <person name="Bruce D."/>
            <person name="Copeland A."/>
            <person name="Cheng J.F."/>
            <person name="Detter C."/>
            <person name="Goodwin L.A."/>
            <person name="Han C.S."/>
            <person name="Hauser L.J."/>
            <person name="Land M.L."/>
            <person name="Lapidus A."/>
            <person name="Lucas S."/>
            <person name="Meincke L."/>
            <person name="Pitluck S."/>
            <person name="Tapia R."/>
            <person name="Teshima H."/>
            <person name="Woyke T."/>
            <person name="Fox B.G."/>
            <person name="Angert E.R."/>
            <person name="Currie C.R."/>
        </authorList>
    </citation>
    <scope>NUCLEOTIDE SEQUENCE [LARGE SCALE GENOMIC DNA]</scope>
    <source>
        <strain evidence="2">ATCC 49066 / DSM 5427 / NCIMB 11756 / RHM5</strain>
    </source>
</reference>
<gene>
    <name evidence="1" type="ordered locus">Clole_0954</name>
</gene>
<organism evidence="1 2">
    <name type="scientific">Cellulosilyticum lentocellum (strain ATCC 49066 / DSM 5427 / NCIMB 11756 / RHM5)</name>
    <name type="common">Clostridium lentocellum</name>
    <dbReference type="NCBI Taxonomy" id="642492"/>
    <lineage>
        <taxon>Bacteria</taxon>
        <taxon>Bacillati</taxon>
        <taxon>Bacillota</taxon>
        <taxon>Clostridia</taxon>
        <taxon>Lachnospirales</taxon>
        <taxon>Cellulosilyticaceae</taxon>
        <taxon>Cellulosilyticum</taxon>
    </lineage>
</organism>
<protein>
    <submittedName>
        <fullName evidence="1">Uncharacterized protein</fullName>
    </submittedName>
</protein>
<dbReference type="AlphaFoldDB" id="F2JQU1"/>
<evidence type="ECO:0000313" key="1">
    <source>
        <dbReference type="EMBL" id="ADZ82686.1"/>
    </source>
</evidence>